<dbReference type="SUPFAM" id="SSF55874">
    <property type="entry name" value="ATPase domain of HSP90 chaperone/DNA topoisomerase II/histidine kinase"/>
    <property type="match status" value="1"/>
</dbReference>
<dbReference type="RefSeq" id="WP_377721177.1">
    <property type="nucleotide sequence ID" value="NZ_JBHSAM010000034.1"/>
</dbReference>
<dbReference type="InterPro" id="IPR010559">
    <property type="entry name" value="Sig_transdc_His_kin_internal"/>
</dbReference>
<evidence type="ECO:0000256" key="5">
    <source>
        <dbReference type="ARBA" id="ARBA00022777"/>
    </source>
</evidence>
<dbReference type="PANTHER" id="PTHR34220">
    <property type="entry name" value="SENSOR HISTIDINE KINASE YPDA"/>
    <property type="match status" value="1"/>
</dbReference>
<dbReference type="Pfam" id="PF06580">
    <property type="entry name" value="His_kinase"/>
    <property type="match status" value="1"/>
</dbReference>
<evidence type="ECO:0000256" key="6">
    <source>
        <dbReference type="ARBA" id="ARBA00023136"/>
    </source>
</evidence>
<dbReference type="Gene3D" id="3.30.565.10">
    <property type="entry name" value="Histidine kinase-like ATPase, C-terminal domain"/>
    <property type="match status" value="1"/>
</dbReference>
<keyword evidence="10" id="KW-1185">Reference proteome</keyword>
<evidence type="ECO:0000313" key="10">
    <source>
        <dbReference type="Proteomes" id="UP001595715"/>
    </source>
</evidence>
<keyword evidence="7" id="KW-1133">Transmembrane helix</keyword>
<dbReference type="Pfam" id="PF02518">
    <property type="entry name" value="HATPase_c"/>
    <property type="match status" value="1"/>
</dbReference>
<name>A0ABV8K973_9BACL</name>
<keyword evidence="4 9" id="KW-0808">Transferase</keyword>
<dbReference type="InterPro" id="IPR050640">
    <property type="entry name" value="Bact_2-comp_sensor_kinase"/>
</dbReference>
<reference evidence="10" key="1">
    <citation type="journal article" date="2019" name="Int. J. Syst. Evol. Microbiol.">
        <title>The Global Catalogue of Microorganisms (GCM) 10K type strain sequencing project: providing services to taxonomists for standard genome sequencing and annotation.</title>
        <authorList>
            <consortium name="The Broad Institute Genomics Platform"/>
            <consortium name="The Broad Institute Genome Sequencing Center for Infectious Disease"/>
            <person name="Wu L."/>
            <person name="Ma J."/>
        </authorList>
    </citation>
    <scope>NUCLEOTIDE SEQUENCE [LARGE SCALE GENOMIC DNA]</scope>
    <source>
        <strain evidence="10">IBRC-M 10987</strain>
    </source>
</reference>
<organism evidence="9 10">
    <name type="scientific">Paenibacillus xanthanilyticus</name>
    <dbReference type="NCBI Taxonomy" id="1783531"/>
    <lineage>
        <taxon>Bacteria</taxon>
        <taxon>Bacillati</taxon>
        <taxon>Bacillota</taxon>
        <taxon>Bacilli</taxon>
        <taxon>Bacillales</taxon>
        <taxon>Paenibacillaceae</taxon>
        <taxon>Paenibacillus</taxon>
    </lineage>
</organism>
<dbReference type="Gene3D" id="6.10.340.10">
    <property type="match status" value="1"/>
</dbReference>
<feature type="transmembrane region" description="Helical" evidence="7">
    <location>
        <begin position="21"/>
        <end position="43"/>
    </location>
</feature>
<comment type="subcellular location">
    <subcellularLocation>
        <location evidence="1">Cell membrane</location>
        <topology evidence="1">Multi-pass membrane protein</topology>
    </subcellularLocation>
</comment>
<evidence type="ECO:0000256" key="4">
    <source>
        <dbReference type="ARBA" id="ARBA00022679"/>
    </source>
</evidence>
<sequence length="589" mass="67480">MNKSPKVKGWLTRFRFRKLRTRIFAMMIALSLPPLFILGYVSFNISKETLTETNSNVYRDHLQTSSEVADLLFRNITSLSRSLVLNEDVRKDLMDSSLNAVRNEAEVRARTINRLKSIINHNLLDLRHIDSVCLLDIAFTPYCIGRSDNAGIYEGEQKHQAIEQSDWYKKTVAAQGRVIFYGHNVLEPAKKSFSTIKLFRNSETAAGEAIGVLIININKTIFDNIFSESDNSGEFLVLNDSRSPMESVFARKGIHTEAYENESGFAQSLKDEGYLVSRYRNPTTHWVFVHTVQEKTLLKQSNRIGTATTVIASTIAFVALLISYIVSGGITRPLLRLKKMMVEWTKGNRNFEETFGPDEVGVIGETFKRVAAENEELVERLLRSELKEREAELRALQAQIKPHFLYNTLDSIYWMAAIQNNQEIARMAVALSESFKLSLNKGREEIPVYKELKHIEHYMTIQNIRFKDRFAYIEEVDPAIKSVEIMKLLLQPLVENSIYHGLEKKVGKGTIRLTGMREGEFIQFIVEDDGVGIADMSALERGYGLRNVRERLHLFYGPSSYFEVFSEVNKGTRIVIRFRPQPIREDKHA</sequence>
<evidence type="ECO:0000256" key="1">
    <source>
        <dbReference type="ARBA" id="ARBA00004651"/>
    </source>
</evidence>
<evidence type="ECO:0000256" key="2">
    <source>
        <dbReference type="ARBA" id="ARBA00022475"/>
    </source>
</evidence>
<protein>
    <submittedName>
        <fullName evidence="9">Sensor histidine kinase</fullName>
        <ecNumber evidence="9">2.7.13.3</ecNumber>
    </submittedName>
</protein>
<keyword evidence="6 7" id="KW-0472">Membrane</keyword>
<accession>A0ABV8K973</accession>
<dbReference type="GO" id="GO:0004673">
    <property type="term" value="F:protein histidine kinase activity"/>
    <property type="evidence" value="ECO:0007669"/>
    <property type="project" value="UniProtKB-EC"/>
</dbReference>
<keyword evidence="7" id="KW-0812">Transmembrane</keyword>
<dbReference type="SMART" id="SM00387">
    <property type="entry name" value="HATPase_c"/>
    <property type="match status" value="1"/>
</dbReference>
<proteinExistence type="predicted"/>
<keyword evidence="3" id="KW-0597">Phosphoprotein</keyword>
<dbReference type="InterPro" id="IPR003594">
    <property type="entry name" value="HATPase_dom"/>
</dbReference>
<evidence type="ECO:0000256" key="3">
    <source>
        <dbReference type="ARBA" id="ARBA00022553"/>
    </source>
</evidence>
<evidence type="ECO:0000313" key="9">
    <source>
        <dbReference type="EMBL" id="MFC4102555.1"/>
    </source>
</evidence>
<keyword evidence="2" id="KW-1003">Cell membrane</keyword>
<dbReference type="Proteomes" id="UP001595715">
    <property type="component" value="Unassembled WGS sequence"/>
</dbReference>
<dbReference type="EC" id="2.7.13.3" evidence="9"/>
<dbReference type="InterPro" id="IPR003660">
    <property type="entry name" value="HAMP_dom"/>
</dbReference>
<feature type="domain" description="HAMP" evidence="8">
    <location>
        <begin position="328"/>
        <end position="379"/>
    </location>
</feature>
<dbReference type="InterPro" id="IPR036890">
    <property type="entry name" value="HATPase_C_sf"/>
</dbReference>
<feature type="transmembrane region" description="Helical" evidence="7">
    <location>
        <begin position="310"/>
        <end position="331"/>
    </location>
</feature>
<evidence type="ECO:0000259" key="8">
    <source>
        <dbReference type="PROSITE" id="PS50885"/>
    </source>
</evidence>
<evidence type="ECO:0000256" key="7">
    <source>
        <dbReference type="SAM" id="Phobius"/>
    </source>
</evidence>
<comment type="caution">
    <text evidence="9">The sequence shown here is derived from an EMBL/GenBank/DDBJ whole genome shotgun (WGS) entry which is preliminary data.</text>
</comment>
<dbReference type="EMBL" id="JBHSAM010000034">
    <property type="protein sequence ID" value="MFC4102555.1"/>
    <property type="molecule type" value="Genomic_DNA"/>
</dbReference>
<keyword evidence="5 9" id="KW-0418">Kinase</keyword>
<dbReference type="PROSITE" id="PS50885">
    <property type="entry name" value="HAMP"/>
    <property type="match status" value="1"/>
</dbReference>
<gene>
    <name evidence="9" type="ORF">ACFOZ8_23320</name>
</gene>
<dbReference type="PANTHER" id="PTHR34220:SF7">
    <property type="entry name" value="SENSOR HISTIDINE KINASE YPDA"/>
    <property type="match status" value="1"/>
</dbReference>